<dbReference type="Pfam" id="PF07729">
    <property type="entry name" value="FCD"/>
    <property type="match status" value="1"/>
</dbReference>
<evidence type="ECO:0000313" key="8">
    <source>
        <dbReference type="EMBL" id="WAJ69699.1"/>
    </source>
</evidence>
<evidence type="ECO:0000256" key="2">
    <source>
        <dbReference type="ARBA" id="ARBA00023015"/>
    </source>
</evidence>
<dbReference type="Pfam" id="PF00392">
    <property type="entry name" value="GntR"/>
    <property type="match status" value="1"/>
</dbReference>
<comment type="function">
    <text evidence="5">Transcriptional repressor for the pyruvate dehydrogenase complex genes aceEF and lpd.</text>
</comment>
<dbReference type="CDD" id="cd07377">
    <property type="entry name" value="WHTH_GntR"/>
    <property type="match status" value="1"/>
</dbReference>
<evidence type="ECO:0000256" key="4">
    <source>
        <dbReference type="ARBA" id="ARBA00023163"/>
    </source>
</evidence>
<evidence type="ECO:0000256" key="1">
    <source>
        <dbReference type="ARBA" id="ARBA00022491"/>
    </source>
</evidence>
<dbReference type="PANTHER" id="PTHR43537">
    <property type="entry name" value="TRANSCRIPTIONAL REGULATOR, GNTR FAMILY"/>
    <property type="match status" value="1"/>
</dbReference>
<organism evidence="8 9">
    <name type="scientific">Catenovulum adriaticum</name>
    <dbReference type="NCBI Taxonomy" id="2984846"/>
    <lineage>
        <taxon>Bacteria</taxon>
        <taxon>Pseudomonadati</taxon>
        <taxon>Pseudomonadota</taxon>
        <taxon>Gammaproteobacteria</taxon>
        <taxon>Alteromonadales</taxon>
        <taxon>Alteromonadaceae</taxon>
        <taxon>Catenovulum</taxon>
    </lineage>
</organism>
<dbReference type="Proteomes" id="UP001163726">
    <property type="component" value="Chromosome"/>
</dbReference>
<dbReference type="SUPFAM" id="SSF48008">
    <property type="entry name" value="GntR ligand-binding domain-like"/>
    <property type="match status" value="1"/>
</dbReference>
<reference evidence="8" key="1">
    <citation type="submission" date="2022-10" db="EMBL/GenBank/DDBJ databases">
        <title>Catenovulum adriacola sp. nov. isolated in the Harbour of Susak.</title>
        <authorList>
            <person name="Schoch T."/>
            <person name="Reich S.J."/>
            <person name="Stoeferle S."/>
            <person name="Flaiz M."/>
            <person name="Kazda M."/>
            <person name="Riedel C.U."/>
            <person name="Duerre P."/>
        </authorList>
    </citation>
    <scope>NUCLEOTIDE SEQUENCE</scope>
    <source>
        <strain evidence="8">TS8</strain>
    </source>
</reference>
<evidence type="ECO:0000256" key="6">
    <source>
        <dbReference type="ARBA" id="ARBA00039592"/>
    </source>
</evidence>
<dbReference type="InterPro" id="IPR036388">
    <property type="entry name" value="WH-like_DNA-bd_sf"/>
</dbReference>
<protein>
    <recommendedName>
        <fullName evidence="6">Pyruvate dehydrogenase complex repressor</fullName>
    </recommendedName>
</protein>
<dbReference type="Gene3D" id="1.10.10.10">
    <property type="entry name" value="Winged helix-like DNA-binding domain superfamily/Winged helix DNA-binding domain"/>
    <property type="match status" value="1"/>
</dbReference>
<evidence type="ECO:0000256" key="5">
    <source>
        <dbReference type="ARBA" id="ARBA00037357"/>
    </source>
</evidence>
<accession>A0ABY7AJP8</accession>
<dbReference type="InterPro" id="IPR011711">
    <property type="entry name" value="GntR_C"/>
</dbReference>
<dbReference type="InterPro" id="IPR000524">
    <property type="entry name" value="Tscrpt_reg_HTH_GntR"/>
</dbReference>
<feature type="domain" description="HTH gntR-type" evidence="7">
    <location>
        <begin position="9"/>
        <end position="77"/>
    </location>
</feature>
<dbReference type="InterPro" id="IPR008920">
    <property type="entry name" value="TF_FadR/GntR_C"/>
</dbReference>
<dbReference type="PROSITE" id="PS50949">
    <property type="entry name" value="HTH_GNTR"/>
    <property type="match status" value="1"/>
</dbReference>
<dbReference type="Gene3D" id="1.20.120.530">
    <property type="entry name" value="GntR ligand-binding domain-like"/>
    <property type="match status" value="1"/>
</dbReference>
<dbReference type="SMART" id="SM00895">
    <property type="entry name" value="FCD"/>
    <property type="match status" value="1"/>
</dbReference>
<keyword evidence="3" id="KW-0238">DNA-binding</keyword>
<keyword evidence="2" id="KW-0805">Transcription regulation</keyword>
<dbReference type="RefSeq" id="WP_268073983.1">
    <property type="nucleotide sequence ID" value="NZ_CP109965.1"/>
</dbReference>
<name>A0ABY7AJP8_9ALTE</name>
<keyword evidence="8" id="KW-0670">Pyruvate</keyword>
<gene>
    <name evidence="8" type="primary">pdhR</name>
    <name evidence="8" type="ORF">OLW01_11110</name>
</gene>
<dbReference type="NCBIfam" id="NF007001">
    <property type="entry name" value="PRK09464.1"/>
    <property type="match status" value="1"/>
</dbReference>
<dbReference type="PANTHER" id="PTHR43537:SF34">
    <property type="entry name" value="PYRUVATE DEHYDROGENASE COMPLEX REPRESSOR"/>
    <property type="match status" value="1"/>
</dbReference>
<keyword evidence="9" id="KW-1185">Reference proteome</keyword>
<sequence length="254" mass="28886">MNYHKVRQPKLADAILQQLETMILEGSLLPGQKLPPERELAKQFEVSRPSLREAIQKLEAKGLVYRRQGGGTYVHNQLQSALADPLFQLISSKPETQFDLLEFRHALEGISAYYAALRGTEADFKQIQQGFKLTQEKAQSQIVEQVEALYEFYLAIAEASHNLVIVHLVQGMAVLIKKNIAQNIEILSAKPEILPSLDKHRDSLMVAILARDPEAARMASHHHLSFIEESLLQLGQEENRLQRAMRRVQKELKH</sequence>
<evidence type="ECO:0000313" key="9">
    <source>
        <dbReference type="Proteomes" id="UP001163726"/>
    </source>
</evidence>
<evidence type="ECO:0000256" key="3">
    <source>
        <dbReference type="ARBA" id="ARBA00023125"/>
    </source>
</evidence>
<dbReference type="InterPro" id="IPR036390">
    <property type="entry name" value="WH_DNA-bd_sf"/>
</dbReference>
<dbReference type="SUPFAM" id="SSF46785">
    <property type="entry name" value="Winged helix' DNA-binding domain"/>
    <property type="match status" value="1"/>
</dbReference>
<evidence type="ECO:0000259" key="7">
    <source>
        <dbReference type="PROSITE" id="PS50949"/>
    </source>
</evidence>
<dbReference type="PRINTS" id="PR00035">
    <property type="entry name" value="HTHGNTR"/>
</dbReference>
<keyword evidence="4" id="KW-0804">Transcription</keyword>
<keyword evidence="1" id="KW-0678">Repressor</keyword>
<dbReference type="EMBL" id="CP109965">
    <property type="protein sequence ID" value="WAJ69699.1"/>
    <property type="molecule type" value="Genomic_DNA"/>
</dbReference>
<proteinExistence type="predicted"/>
<dbReference type="SMART" id="SM00345">
    <property type="entry name" value="HTH_GNTR"/>
    <property type="match status" value="1"/>
</dbReference>